<accession>A0A2T1A1J6</accession>
<dbReference type="RefSeq" id="WP_106348509.1">
    <property type="nucleotide sequence ID" value="NZ_PVUE01000005.1"/>
</dbReference>
<feature type="domain" description="Fido" evidence="1">
    <location>
        <begin position="1"/>
        <end position="117"/>
    </location>
</feature>
<dbReference type="PANTHER" id="PTHR39426">
    <property type="entry name" value="HOMOLOGY TO DEATH-ON-CURING PROTEIN OF PHAGE P1"/>
    <property type="match status" value="1"/>
</dbReference>
<evidence type="ECO:0000259" key="1">
    <source>
        <dbReference type="PROSITE" id="PS51459"/>
    </source>
</evidence>
<reference evidence="2 3" key="1">
    <citation type="submission" date="2018-03" db="EMBL/GenBank/DDBJ databases">
        <title>Genomic Encyclopedia of Archaeal and Bacterial Type Strains, Phase II (KMG-II): from individual species to whole genera.</title>
        <authorList>
            <person name="Goeker M."/>
        </authorList>
    </citation>
    <scope>NUCLEOTIDE SEQUENCE [LARGE SCALE GENOMIC DNA]</scope>
    <source>
        <strain evidence="2 3">DSM 100065</strain>
    </source>
</reference>
<proteinExistence type="predicted"/>
<dbReference type="GO" id="GO:0016301">
    <property type="term" value="F:kinase activity"/>
    <property type="evidence" value="ECO:0007669"/>
    <property type="project" value="InterPro"/>
</dbReference>
<gene>
    <name evidence="2" type="ORF">CLV47_10588</name>
</gene>
<sequence>MTDFLQLADALQVIQRYGFHVRDAGLLASALGRPSASMFGVDAYETLDRKAAALLESAVRNHALVDGNKRTGWTLLVLFLWINGYQHDFTADEGFDFVLGVAEGTIGLDDAEQRIAAHRIPRS</sequence>
<dbReference type="NCBIfam" id="TIGR01550">
    <property type="entry name" value="DOC_P1"/>
    <property type="match status" value="1"/>
</dbReference>
<organism evidence="2 3">
    <name type="scientific">Antricoccus suffuscus</name>
    <dbReference type="NCBI Taxonomy" id="1629062"/>
    <lineage>
        <taxon>Bacteria</taxon>
        <taxon>Bacillati</taxon>
        <taxon>Actinomycetota</taxon>
        <taxon>Actinomycetes</taxon>
        <taxon>Geodermatophilales</taxon>
        <taxon>Antricoccaceae</taxon>
        <taxon>Antricoccus</taxon>
    </lineage>
</organism>
<dbReference type="InterPro" id="IPR003812">
    <property type="entry name" value="Fido"/>
</dbReference>
<dbReference type="EMBL" id="PVUE01000005">
    <property type="protein sequence ID" value="PRZ42466.1"/>
    <property type="molecule type" value="Genomic_DNA"/>
</dbReference>
<protein>
    <submittedName>
        <fullName evidence="2">Death-on-curing protein</fullName>
    </submittedName>
</protein>
<dbReference type="InterPro" id="IPR053737">
    <property type="entry name" value="Type_II_TA_Toxin"/>
</dbReference>
<dbReference type="Gene3D" id="1.20.120.1870">
    <property type="entry name" value="Fic/DOC protein, Fido domain"/>
    <property type="match status" value="1"/>
</dbReference>
<name>A0A2T1A1J6_9ACTN</name>
<comment type="caution">
    <text evidence="2">The sequence shown here is derived from an EMBL/GenBank/DDBJ whole genome shotgun (WGS) entry which is preliminary data.</text>
</comment>
<dbReference type="AlphaFoldDB" id="A0A2T1A1J6"/>
<evidence type="ECO:0000313" key="2">
    <source>
        <dbReference type="EMBL" id="PRZ42466.1"/>
    </source>
</evidence>
<dbReference type="InterPro" id="IPR006440">
    <property type="entry name" value="Doc"/>
</dbReference>
<keyword evidence="3" id="KW-1185">Reference proteome</keyword>
<dbReference type="Pfam" id="PF02661">
    <property type="entry name" value="Fic"/>
    <property type="match status" value="1"/>
</dbReference>
<dbReference type="PANTHER" id="PTHR39426:SF1">
    <property type="entry name" value="HOMOLOGY TO DEATH-ON-CURING PROTEIN OF PHAGE P1"/>
    <property type="match status" value="1"/>
</dbReference>
<dbReference type="OrthoDB" id="9802752at2"/>
<evidence type="ECO:0000313" key="3">
    <source>
        <dbReference type="Proteomes" id="UP000237752"/>
    </source>
</evidence>
<dbReference type="Proteomes" id="UP000237752">
    <property type="component" value="Unassembled WGS sequence"/>
</dbReference>
<dbReference type="PROSITE" id="PS51459">
    <property type="entry name" value="FIDO"/>
    <property type="match status" value="1"/>
</dbReference>